<dbReference type="GO" id="GO:0006208">
    <property type="term" value="P:pyrimidine nucleobase catabolic process"/>
    <property type="evidence" value="ECO:0007669"/>
    <property type="project" value="TreeGrafter"/>
</dbReference>
<evidence type="ECO:0000313" key="4">
    <source>
        <dbReference type="Proteomes" id="UP000196878"/>
    </source>
</evidence>
<dbReference type="GO" id="GO:0010181">
    <property type="term" value="F:FMN binding"/>
    <property type="evidence" value="ECO:0007669"/>
    <property type="project" value="InterPro"/>
</dbReference>
<dbReference type="GO" id="GO:0042602">
    <property type="term" value="F:riboflavin reductase (NADPH) activity"/>
    <property type="evidence" value="ECO:0007669"/>
    <property type="project" value="TreeGrafter"/>
</dbReference>
<comment type="caution">
    <text evidence="3">The sequence shown here is derived from an EMBL/GenBank/DDBJ whole genome shotgun (WGS) entry which is preliminary data.</text>
</comment>
<dbReference type="EMBL" id="NIPW01000023">
    <property type="protein sequence ID" value="OWJ77171.1"/>
    <property type="molecule type" value="Genomic_DNA"/>
</dbReference>
<dbReference type="SUPFAM" id="SSF50475">
    <property type="entry name" value="FMN-binding split barrel"/>
    <property type="match status" value="1"/>
</dbReference>
<proteinExistence type="predicted"/>
<dbReference type="SMART" id="SM00903">
    <property type="entry name" value="Flavin_Reduct"/>
    <property type="match status" value="1"/>
</dbReference>
<keyword evidence="4" id="KW-1185">Reference proteome</keyword>
<accession>A0A212AAV3</accession>
<dbReference type="Proteomes" id="UP000196878">
    <property type="component" value="Unassembled WGS sequence"/>
</dbReference>
<reference evidence="3 4" key="1">
    <citation type="submission" date="2016-12" db="EMBL/GenBank/DDBJ databases">
        <title>Comparison of Traditional DNA-DNA Hybridization with In Silico Genomic Analysis.</title>
        <authorList>
            <person name="Nicholson A.C."/>
            <person name="Humrighouse B.W."/>
            <person name="Graziano J."/>
            <person name="Lasker B."/>
            <person name="Whitney A.M."/>
            <person name="Mcquiston J.R."/>
        </authorList>
    </citation>
    <scope>NUCLEOTIDE SEQUENCE [LARGE SCALE GENOMIC DNA]</scope>
    <source>
        <strain evidence="3 4">H2240</strain>
    </source>
</reference>
<keyword evidence="1" id="KW-0560">Oxidoreductase</keyword>
<dbReference type="Gene3D" id="2.30.110.10">
    <property type="entry name" value="Electron Transport, Fmn-binding Protein, Chain A"/>
    <property type="match status" value="1"/>
</dbReference>
<dbReference type="InterPro" id="IPR002563">
    <property type="entry name" value="Flavin_Rdtase-like_dom"/>
</dbReference>
<dbReference type="PANTHER" id="PTHR30466">
    <property type="entry name" value="FLAVIN REDUCTASE"/>
    <property type="match status" value="1"/>
</dbReference>
<evidence type="ECO:0000313" key="3">
    <source>
        <dbReference type="EMBL" id="OWJ77171.1"/>
    </source>
</evidence>
<dbReference type="OrthoDB" id="9789254at2"/>
<organism evidence="3 4">
    <name type="scientific">Haematobacter genomosp. 1</name>
    <dbReference type="NCBI Taxonomy" id="366618"/>
    <lineage>
        <taxon>Bacteria</taxon>
        <taxon>Pseudomonadati</taxon>
        <taxon>Pseudomonadota</taxon>
        <taxon>Alphaproteobacteria</taxon>
        <taxon>Rhodobacterales</taxon>
        <taxon>Paracoccaceae</taxon>
        <taxon>Haematobacter</taxon>
    </lineage>
</organism>
<sequence length="169" mass="17714">MNVKEESGVTVSRTDFRQAMSQLAASVNVVTTDGAAGRWGMTASAVCSVSDTPASLLVCINRSTRLHQLAQENRVLAINVLTSGQEAISGLFAGGDPEARFASGRWSTLTTGAPVLLDALVGFDCRVQEIVDGGSHGIFIAEVVALHQGSAEGGLVYFNRSYRQLGQAA</sequence>
<gene>
    <name evidence="3" type="ORF">CDV49_12090</name>
</gene>
<protein>
    <submittedName>
        <fullName evidence="3">Flavin reductase</fullName>
    </submittedName>
</protein>
<dbReference type="PANTHER" id="PTHR30466:SF1">
    <property type="entry name" value="FMN REDUCTASE (NADH) RUTF"/>
    <property type="match status" value="1"/>
</dbReference>
<dbReference type="InterPro" id="IPR050268">
    <property type="entry name" value="NADH-dep_flavin_reductase"/>
</dbReference>
<dbReference type="AlphaFoldDB" id="A0A212AAV3"/>
<dbReference type="InterPro" id="IPR012349">
    <property type="entry name" value="Split_barrel_FMN-bd"/>
</dbReference>
<name>A0A212AAV3_9RHOB</name>
<feature type="domain" description="Flavin reductase like" evidence="2">
    <location>
        <begin position="20"/>
        <end position="164"/>
    </location>
</feature>
<evidence type="ECO:0000259" key="2">
    <source>
        <dbReference type="SMART" id="SM00903"/>
    </source>
</evidence>
<dbReference type="Pfam" id="PF01613">
    <property type="entry name" value="Flavin_Reduct"/>
    <property type="match status" value="1"/>
</dbReference>
<evidence type="ECO:0000256" key="1">
    <source>
        <dbReference type="ARBA" id="ARBA00023002"/>
    </source>
</evidence>